<keyword evidence="1" id="KW-0472">Membrane</keyword>
<dbReference type="OrthoDB" id="1523883at2759"/>
<gene>
    <name evidence="2" type="ORF">HIM_09882</name>
</gene>
<keyword evidence="3" id="KW-1185">Reference proteome</keyword>
<organism evidence="2 3">
    <name type="scientific">Hirsutella minnesotensis 3608</name>
    <dbReference type="NCBI Taxonomy" id="1043627"/>
    <lineage>
        <taxon>Eukaryota</taxon>
        <taxon>Fungi</taxon>
        <taxon>Dikarya</taxon>
        <taxon>Ascomycota</taxon>
        <taxon>Pezizomycotina</taxon>
        <taxon>Sordariomycetes</taxon>
        <taxon>Hypocreomycetidae</taxon>
        <taxon>Hypocreales</taxon>
        <taxon>Ophiocordycipitaceae</taxon>
        <taxon>Hirsutella</taxon>
    </lineage>
</organism>
<evidence type="ECO:0008006" key="4">
    <source>
        <dbReference type="Google" id="ProtNLM"/>
    </source>
</evidence>
<accession>A0A0F8A2V7</accession>
<reference evidence="2 3" key="1">
    <citation type="journal article" date="2014" name="Genome Biol. Evol.">
        <title>Comparative genomics and transcriptomics analyses reveal divergent lifestyle features of nematode endoparasitic fungus Hirsutella minnesotensis.</title>
        <authorList>
            <person name="Lai Y."/>
            <person name="Liu K."/>
            <person name="Zhang X."/>
            <person name="Zhang X."/>
            <person name="Li K."/>
            <person name="Wang N."/>
            <person name="Shu C."/>
            <person name="Wu Y."/>
            <person name="Wang C."/>
            <person name="Bushley K.E."/>
            <person name="Xiang M."/>
            <person name="Liu X."/>
        </authorList>
    </citation>
    <scope>NUCLEOTIDE SEQUENCE [LARGE SCALE GENOMIC DNA]</scope>
    <source>
        <strain evidence="2 3">3608</strain>
    </source>
</reference>
<sequence length="183" mass="19572">MASGLFSPHQHPKMATALLLAPLVSSTGSLLFAWDQHLFLSTLIKPELADGGHSEAVLGPYWRALFPAGLSQVVGLLSVTTWTSVGAIAACRGLLQRRGAASWYAAAVALAVGHLLYVPLVARRIEFMSAEESSEHGRRGKTRVQVQREWLTVNLVRMLTTDLGAWACCLVAVSKALGLGSLP</sequence>
<dbReference type="Proteomes" id="UP000054481">
    <property type="component" value="Unassembled WGS sequence"/>
</dbReference>
<feature type="transmembrane region" description="Helical" evidence="1">
    <location>
        <begin position="103"/>
        <end position="122"/>
    </location>
</feature>
<evidence type="ECO:0000313" key="3">
    <source>
        <dbReference type="Proteomes" id="UP000054481"/>
    </source>
</evidence>
<evidence type="ECO:0000256" key="1">
    <source>
        <dbReference type="SAM" id="Phobius"/>
    </source>
</evidence>
<proteinExistence type="predicted"/>
<dbReference type="EMBL" id="KQ030609">
    <property type="protein sequence ID" value="KJZ70749.1"/>
    <property type="molecule type" value="Genomic_DNA"/>
</dbReference>
<evidence type="ECO:0000313" key="2">
    <source>
        <dbReference type="EMBL" id="KJZ70749.1"/>
    </source>
</evidence>
<protein>
    <recommendedName>
        <fullName evidence="4">DUF1772 domain-containing protein</fullName>
    </recommendedName>
</protein>
<name>A0A0F8A2V7_9HYPO</name>
<dbReference type="AlphaFoldDB" id="A0A0F8A2V7"/>
<keyword evidence="1" id="KW-1133">Transmembrane helix</keyword>
<keyword evidence="1" id="KW-0812">Transmembrane</keyword>